<keyword evidence="2" id="KW-1185">Reference proteome</keyword>
<accession>A0A5A7QCR0</accession>
<sequence>MEISNIQEVLTVAKAVEDKIDDELAAMKRLDLDDMEVLRERRLQQIKKGRRRGGTGPFLPRELALKGNGLSRMACLDFCEIGWVVLWLARSLNLKTGDHDSIEIMSNAIEEGNWKFGMPFYGVVNKHLAILAKQHIETRSLKINAEKSPYLSEKLLIVVLRTLAIVGFDELGAIDDFSTKELEERLATAKVIFYEDESSFNASKSIAPTKSVRQGSTSFSSDSE</sequence>
<dbReference type="EMBL" id="BKCP01006294">
    <property type="protein sequence ID" value="GER42157.1"/>
    <property type="molecule type" value="Genomic_DNA"/>
</dbReference>
<name>A0A5A7QCR0_STRAF</name>
<dbReference type="InterPro" id="IPR036249">
    <property type="entry name" value="Thioredoxin-like_sf"/>
</dbReference>
<evidence type="ECO:0000313" key="1">
    <source>
        <dbReference type="EMBL" id="GER42157.1"/>
    </source>
</evidence>
<dbReference type="OrthoDB" id="10257948at2759"/>
<dbReference type="AlphaFoldDB" id="A0A5A7QCR0"/>
<dbReference type="PANTHER" id="PTHR21148">
    <property type="entry name" value="THIOREDOXIN DOMAIN-CONTAINING PROTEIN 9"/>
    <property type="match status" value="1"/>
</dbReference>
<dbReference type="Proteomes" id="UP000325081">
    <property type="component" value="Unassembled WGS sequence"/>
</dbReference>
<proteinExistence type="predicted"/>
<protein>
    <submittedName>
        <fullName evidence="1">Thioredoxin domain-containing protein 9 homolog</fullName>
    </submittedName>
</protein>
<comment type="caution">
    <text evidence="1">The sequence shown here is derived from an EMBL/GenBank/DDBJ whole genome shotgun (WGS) entry which is preliminary data.</text>
</comment>
<gene>
    <name evidence="1" type="ORF">STAS_18922</name>
</gene>
<reference evidence="2" key="1">
    <citation type="journal article" date="2019" name="Curr. Biol.">
        <title>Genome Sequence of Striga asiatica Provides Insight into the Evolution of Plant Parasitism.</title>
        <authorList>
            <person name="Yoshida S."/>
            <person name="Kim S."/>
            <person name="Wafula E.K."/>
            <person name="Tanskanen J."/>
            <person name="Kim Y.M."/>
            <person name="Honaas L."/>
            <person name="Yang Z."/>
            <person name="Spallek T."/>
            <person name="Conn C.E."/>
            <person name="Ichihashi Y."/>
            <person name="Cheong K."/>
            <person name="Cui S."/>
            <person name="Der J.P."/>
            <person name="Gundlach H."/>
            <person name="Jiao Y."/>
            <person name="Hori C."/>
            <person name="Ishida J.K."/>
            <person name="Kasahara H."/>
            <person name="Kiba T."/>
            <person name="Kim M.S."/>
            <person name="Koo N."/>
            <person name="Laohavisit A."/>
            <person name="Lee Y.H."/>
            <person name="Lumba S."/>
            <person name="McCourt P."/>
            <person name="Mortimer J.C."/>
            <person name="Mutuku J.M."/>
            <person name="Nomura T."/>
            <person name="Sasaki-Sekimoto Y."/>
            <person name="Seto Y."/>
            <person name="Wang Y."/>
            <person name="Wakatake T."/>
            <person name="Sakakibara H."/>
            <person name="Demura T."/>
            <person name="Yamaguchi S."/>
            <person name="Yoneyama K."/>
            <person name="Manabe R.I."/>
            <person name="Nelson D.C."/>
            <person name="Schulman A.H."/>
            <person name="Timko M.P."/>
            <person name="dePamphilis C.W."/>
            <person name="Choi D."/>
            <person name="Shirasu K."/>
        </authorList>
    </citation>
    <scope>NUCLEOTIDE SEQUENCE [LARGE SCALE GENOMIC DNA]</scope>
    <source>
        <strain evidence="2">cv. UVA1</strain>
    </source>
</reference>
<evidence type="ECO:0000313" key="2">
    <source>
        <dbReference type="Proteomes" id="UP000325081"/>
    </source>
</evidence>
<organism evidence="1 2">
    <name type="scientific">Striga asiatica</name>
    <name type="common">Asiatic witchweed</name>
    <name type="synonym">Buchnera asiatica</name>
    <dbReference type="NCBI Taxonomy" id="4170"/>
    <lineage>
        <taxon>Eukaryota</taxon>
        <taxon>Viridiplantae</taxon>
        <taxon>Streptophyta</taxon>
        <taxon>Embryophyta</taxon>
        <taxon>Tracheophyta</taxon>
        <taxon>Spermatophyta</taxon>
        <taxon>Magnoliopsida</taxon>
        <taxon>eudicotyledons</taxon>
        <taxon>Gunneridae</taxon>
        <taxon>Pentapetalae</taxon>
        <taxon>asterids</taxon>
        <taxon>lamiids</taxon>
        <taxon>Lamiales</taxon>
        <taxon>Orobanchaceae</taxon>
        <taxon>Buchnereae</taxon>
        <taxon>Striga</taxon>
    </lineage>
</organism>
<dbReference type="SUPFAM" id="SSF52833">
    <property type="entry name" value="Thioredoxin-like"/>
    <property type="match status" value="1"/>
</dbReference>